<sequence length="998" mass="114202">MPETPDDNPEPDGDDQPMEPETGQHPEAPPPAPMPEAPPAPSDDPPAPEANMPPVDSPTIPEHQQQLYTPPQPGETFQQQRARVDKQETLSFKMPTSYGPVKPTASTRTTPYSKVHEEEDISLQVDVDLTKVDNLPPGWHLENGWLTLDAPQDEWTISGNWLIMHHYEPRKEAFKPTKDNCPIDVSFLAKDRVTNTTHGVFHDRWQRHSHNKLIEEATWTGQTRFKLKANWRQKAKEDYAKASGGFTAYIPRTPAGVTKKGKDQVTERKMSVADRLAFLNAKKKELDSFFQNQVWLYDKEDNASPGRVLKAPFILTWKKNPDGTPRAKARLITHQRPGRFEWLLDHQRKNFKADSNREIWIKLPSDAKQILGLDPHDSTVMKLVKPMYGLCDAPRAWYEEAAERILRAGADTIVRHPLDACLFMCYEPTKEEVTEETERPLTAVFGIHVDDLIGCGDFDSPHFKSLEKLHGIFTFREWQDSDELEYCGSQLLHKEDVLRSCMTRLRSDESFQASKKKTPLDRKRNTERYAVKCPERALAAMMASCMFRTTYAMNTTNSLEEPFDNTFMFLILFTMFIGVFMWFAVTKLVTKAWTTFNSTFTKASTLESTTQVYESEFMDYTDTFTQTERRQDPYQLLQELKAELEETRQKGLQAAKECRIWAAEYEKLKKKNVEDFEQRLKVEKQRSSLKPIYLVIRDTIEREPVEMDGRMVPVDLDEDAVEILPSLEDYLTDCGRTNLVQVEQFLEYLGGIEDQVFKHRLERESKMRAEKEAERAKAAAEEASGFAAPCSPSLGPLPRPTLRHQVPSRWVAAWPPLEALVLNFNLQLLLSPKDYEHAQSFSMDFENLDSQEPPAKRVKQENAKSGKVVDREFHLALRERLNNRQDLGEAMADTVPFASDLIGCGNLKCGEINYFQLIDFYPVDFGLDLNGKRYTWQAVVLLPFIDEPRLLRILAPLLARLKLHEKALFHAVQLAQAAYEAGHAGLKQIHGSSSGLPD</sequence>
<evidence type="ECO:0000259" key="3">
    <source>
        <dbReference type="Pfam" id="PF17846"/>
    </source>
</evidence>
<gene>
    <name evidence="4" type="ORF">SCF082_LOCUS493</name>
</gene>
<keyword evidence="2" id="KW-0472">Membrane</keyword>
<reference evidence="4 5" key="1">
    <citation type="submission" date="2024-02" db="EMBL/GenBank/DDBJ databases">
        <authorList>
            <person name="Chen Y."/>
            <person name="Shah S."/>
            <person name="Dougan E. K."/>
            <person name="Thang M."/>
            <person name="Chan C."/>
        </authorList>
    </citation>
    <scope>NUCLEOTIDE SEQUENCE [LARGE SCALE GENOMIC DNA]</scope>
</reference>
<organism evidence="4 5">
    <name type="scientific">Durusdinium trenchii</name>
    <dbReference type="NCBI Taxonomy" id="1381693"/>
    <lineage>
        <taxon>Eukaryota</taxon>
        <taxon>Sar</taxon>
        <taxon>Alveolata</taxon>
        <taxon>Dinophyceae</taxon>
        <taxon>Suessiales</taxon>
        <taxon>Symbiodiniaceae</taxon>
        <taxon>Durusdinium</taxon>
    </lineage>
</organism>
<feature type="compositionally biased region" description="Polar residues" evidence="1">
    <location>
        <begin position="62"/>
        <end position="81"/>
    </location>
</feature>
<proteinExistence type="predicted"/>
<accession>A0ABP0HAV6</accession>
<protein>
    <submittedName>
        <fullName evidence="4">5'-3' exoribonuclease 2</fullName>
    </submittedName>
</protein>
<dbReference type="InterPro" id="IPR027073">
    <property type="entry name" value="5_3_exoribonuclease"/>
</dbReference>
<evidence type="ECO:0000313" key="5">
    <source>
        <dbReference type="Proteomes" id="UP001642464"/>
    </source>
</evidence>
<keyword evidence="5" id="KW-1185">Reference proteome</keyword>
<dbReference type="Pfam" id="PF17846">
    <property type="entry name" value="XRN_M"/>
    <property type="match status" value="1"/>
</dbReference>
<dbReference type="Proteomes" id="UP001642464">
    <property type="component" value="Unassembled WGS sequence"/>
</dbReference>
<evidence type="ECO:0000256" key="2">
    <source>
        <dbReference type="SAM" id="Phobius"/>
    </source>
</evidence>
<feature type="transmembrane region" description="Helical" evidence="2">
    <location>
        <begin position="567"/>
        <end position="585"/>
    </location>
</feature>
<evidence type="ECO:0000256" key="1">
    <source>
        <dbReference type="SAM" id="MobiDB-lite"/>
    </source>
</evidence>
<name>A0ABP0HAV6_9DINO</name>
<feature type="domain" description="Xrn1 helical" evidence="3">
    <location>
        <begin position="916"/>
        <end position="966"/>
    </location>
</feature>
<feature type="compositionally biased region" description="Pro residues" evidence="1">
    <location>
        <begin position="27"/>
        <end position="48"/>
    </location>
</feature>
<keyword evidence="2" id="KW-0812">Transmembrane</keyword>
<feature type="compositionally biased region" description="Acidic residues" evidence="1">
    <location>
        <begin position="1"/>
        <end position="18"/>
    </location>
</feature>
<keyword evidence="2" id="KW-1133">Transmembrane helix</keyword>
<dbReference type="PANTHER" id="PTHR12341">
    <property type="entry name" value="5'-&gt;3' EXORIBONUCLEASE"/>
    <property type="match status" value="1"/>
</dbReference>
<dbReference type="Gene3D" id="1.25.40.1050">
    <property type="match status" value="1"/>
</dbReference>
<evidence type="ECO:0000313" key="4">
    <source>
        <dbReference type="EMBL" id="CAK8986314.1"/>
    </source>
</evidence>
<feature type="region of interest" description="Disordered" evidence="1">
    <location>
        <begin position="1"/>
        <end position="113"/>
    </location>
</feature>
<dbReference type="EMBL" id="CAXAMM010000170">
    <property type="protein sequence ID" value="CAK8986314.1"/>
    <property type="molecule type" value="Genomic_DNA"/>
</dbReference>
<dbReference type="InterPro" id="IPR041412">
    <property type="entry name" value="Xrn1_helical"/>
</dbReference>
<comment type="caution">
    <text evidence="4">The sequence shown here is derived from an EMBL/GenBank/DDBJ whole genome shotgun (WGS) entry which is preliminary data.</text>
</comment>